<accession>H5TC89</accession>
<dbReference type="EMBL" id="BAET01000019">
    <property type="protein sequence ID" value="GAB55916.1"/>
    <property type="molecule type" value="Genomic_DNA"/>
</dbReference>
<dbReference type="AlphaFoldDB" id="H5TC89"/>
<reference evidence="1 2" key="1">
    <citation type="journal article" date="2012" name="J. Bacteriol.">
        <title>Genome sequence of proteorhodopsin-containing sea ice bacterium Glaciecola punicea ACAM 611T.</title>
        <authorList>
            <person name="Qin Q.-L."/>
            <person name="Xie B.-B."/>
            <person name="Shu Y.-L."/>
            <person name="Rong J.-C."/>
            <person name="Zhao D.-L."/>
            <person name="Zhang X.-Y."/>
            <person name="Chen X.-L."/>
            <person name="Zhou B.-C."/>
            <person name="Zhanga Y.-Z."/>
        </authorList>
    </citation>
    <scope>NUCLEOTIDE SEQUENCE [LARGE SCALE GENOMIC DNA]</scope>
    <source>
        <strain evidence="1 2">ACAM 611</strain>
    </source>
</reference>
<comment type="caution">
    <text evidence="1">The sequence shown here is derived from an EMBL/GenBank/DDBJ whole genome shotgun (WGS) entry which is preliminary data.</text>
</comment>
<keyword evidence="2" id="KW-1185">Reference proteome</keyword>
<sequence>MYVFIILPFHYKIIGLSISAALRAVCNDSANRVFTSS</sequence>
<protein>
    <submittedName>
        <fullName evidence="1">Uncharacterized protein</fullName>
    </submittedName>
</protein>
<organism evidence="1 2">
    <name type="scientific">Glaciecola punicea ACAM 611</name>
    <dbReference type="NCBI Taxonomy" id="1121923"/>
    <lineage>
        <taxon>Bacteria</taxon>
        <taxon>Pseudomonadati</taxon>
        <taxon>Pseudomonadota</taxon>
        <taxon>Gammaproteobacteria</taxon>
        <taxon>Alteromonadales</taxon>
        <taxon>Alteromonadaceae</taxon>
        <taxon>Glaciecola</taxon>
    </lineage>
</organism>
<reference evidence="1 2" key="2">
    <citation type="journal article" date="2017" name="Antonie Van Leeuwenhoek">
        <title>Rhizobium rhizosphaerae sp. nov., a novel species isolated from rice rhizosphere.</title>
        <authorList>
            <person name="Zhao J.J."/>
            <person name="Zhang J."/>
            <person name="Zhang R.J."/>
            <person name="Zhang C.W."/>
            <person name="Yin H.Q."/>
            <person name="Zhang X.X."/>
        </authorList>
    </citation>
    <scope>NUCLEOTIDE SEQUENCE [LARGE SCALE GENOMIC DNA]</scope>
    <source>
        <strain evidence="1 2">ACAM 611</strain>
    </source>
</reference>
<dbReference type="Proteomes" id="UP000053586">
    <property type="component" value="Unassembled WGS sequence"/>
</dbReference>
<proteinExistence type="predicted"/>
<gene>
    <name evidence="1" type="ORF">GPUN_1800</name>
</gene>
<evidence type="ECO:0000313" key="2">
    <source>
        <dbReference type="Proteomes" id="UP000053586"/>
    </source>
</evidence>
<evidence type="ECO:0000313" key="1">
    <source>
        <dbReference type="EMBL" id="GAB55916.1"/>
    </source>
</evidence>
<name>H5TC89_9ALTE</name>